<dbReference type="AlphaFoldDB" id="A0AAN7NW23"/>
<accession>A0AAN7NW23</accession>
<protein>
    <submittedName>
        <fullName evidence="2">Uncharacterized protein</fullName>
    </submittedName>
</protein>
<dbReference type="EMBL" id="JARPUR010000006">
    <property type="protein sequence ID" value="KAK4873775.1"/>
    <property type="molecule type" value="Genomic_DNA"/>
</dbReference>
<evidence type="ECO:0000256" key="1">
    <source>
        <dbReference type="SAM" id="SignalP"/>
    </source>
</evidence>
<keyword evidence="3" id="KW-1185">Reference proteome</keyword>
<name>A0AAN7NW23_9COLE</name>
<dbReference type="Proteomes" id="UP001353858">
    <property type="component" value="Unassembled WGS sequence"/>
</dbReference>
<keyword evidence="1" id="KW-0732">Signal</keyword>
<reference evidence="3" key="1">
    <citation type="submission" date="2023-01" db="EMBL/GenBank/DDBJ databases">
        <title>Key to firefly adult light organ development and bioluminescence: homeobox transcription factors regulate luciferase expression and transportation to peroxisome.</title>
        <authorList>
            <person name="Fu X."/>
        </authorList>
    </citation>
    <scope>NUCLEOTIDE SEQUENCE [LARGE SCALE GENOMIC DNA]</scope>
</reference>
<organism evidence="2 3">
    <name type="scientific">Aquatica leii</name>
    <dbReference type="NCBI Taxonomy" id="1421715"/>
    <lineage>
        <taxon>Eukaryota</taxon>
        <taxon>Metazoa</taxon>
        <taxon>Ecdysozoa</taxon>
        <taxon>Arthropoda</taxon>
        <taxon>Hexapoda</taxon>
        <taxon>Insecta</taxon>
        <taxon>Pterygota</taxon>
        <taxon>Neoptera</taxon>
        <taxon>Endopterygota</taxon>
        <taxon>Coleoptera</taxon>
        <taxon>Polyphaga</taxon>
        <taxon>Elateriformia</taxon>
        <taxon>Elateroidea</taxon>
        <taxon>Lampyridae</taxon>
        <taxon>Luciolinae</taxon>
        <taxon>Aquatica</taxon>
    </lineage>
</organism>
<comment type="caution">
    <text evidence="2">The sequence shown here is derived from an EMBL/GenBank/DDBJ whole genome shotgun (WGS) entry which is preliminary data.</text>
</comment>
<evidence type="ECO:0000313" key="2">
    <source>
        <dbReference type="EMBL" id="KAK4873775.1"/>
    </source>
</evidence>
<gene>
    <name evidence="2" type="ORF">RN001_013135</name>
</gene>
<feature type="chain" id="PRO_5042857761" evidence="1">
    <location>
        <begin position="18"/>
        <end position="223"/>
    </location>
</feature>
<proteinExistence type="predicted"/>
<evidence type="ECO:0000313" key="3">
    <source>
        <dbReference type="Proteomes" id="UP001353858"/>
    </source>
</evidence>
<sequence length="223" mass="24521">MKLTIVSVMMLLHLIDAYYVDVRLTTSSVSTKNSTPCKSNQVFCSPNCASISKCINGAPRIISTCINGQVCNDDSGPPVCGDKMGLKCFATMPNIFKCADFGFFPDVIACNKYHFCFSTMDPDGTTTTSTTTGPSVYDPNAGFKYFTRTCRNNTIYAPATATCEPNTRPCPTTFPVRLCKSPGDTFQVSGPIYAVCQQYSNNDRILYPFQYRCSVNRFPCPFA</sequence>
<feature type="signal peptide" evidence="1">
    <location>
        <begin position="1"/>
        <end position="17"/>
    </location>
</feature>